<dbReference type="GO" id="GO:0005886">
    <property type="term" value="C:plasma membrane"/>
    <property type="evidence" value="ECO:0007669"/>
    <property type="project" value="TreeGrafter"/>
</dbReference>
<dbReference type="PROSITE" id="PS50112">
    <property type="entry name" value="PAS"/>
    <property type="match status" value="1"/>
</dbReference>
<dbReference type="CDD" id="cd00130">
    <property type="entry name" value="PAS"/>
    <property type="match status" value="1"/>
</dbReference>
<dbReference type="Gene3D" id="3.30.70.270">
    <property type="match status" value="1"/>
</dbReference>
<evidence type="ECO:0000259" key="4">
    <source>
        <dbReference type="PROSITE" id="PS50112"/>
    </source>
</evidence>
<dbReference type="InterPro" id="IPR001610">
    <property type="entry name" value="PAC"/>
</dbReference>
<gene>
    <name evidence="7" type="ORF">AUP44_11275</name>
</gene>
<dbReference type="SMART" id="SM00086">
    <property type="entry name" value="PAC"/>
    <property type="match status" value="1"/>
</dbReference>
<dbReference type="Pfam" id="PF13426">
    <property type="entry name" value="PAS_9"/>
    <property type="match status" value="1"/>
</dbReference>
<dbReference type="InterPro" id="IPR000160">
    <property type="entry name" value="GGDEF_dom"/>
</dbReference>
<evidence type="ECO:0000256" key="2">
    <source>
        <dbReference type="ARBA" id="ARBA00034247"/>
    </source>
</evidence>
<dbReference type="Proteomes" id="UP000075787">
    <property type="component" value="Unassembled WGS sequence"/>
</dbReference>
<dbReference type="PROSITE" id="PS50113">
    <property type="entry name" value="PAC"/>
    <property type="match status" value="1"/>
</dbReference>
<dbReference type="Gene3D" id="3.30.450.40">
    <property type="match status" value="1"/>
</dbReference>
<dbReference type="Pfam" id="PF00990">
    <property type="entry name" value="GGDEF"/>
    <property type="match status" value="1"/>
</dbReference>
<dbReference type="SMART" id="SM00065">
    <property type="entry name" value="GAF"/>
    <property type="match status" value="1"/>
</dbReference>
<dbReference type="InterPro" id="IPR029016">
    <property type="entry name" value="GAF-like_dom_sf"/>
</dbReference>
<comment type="catalytic activity">
    <reaction evidence="2">
        <text>2 GTP = 3',3'-c-di-GMP + 2 diphosphate</text>
        <dbReference type="Rhea" id="RHEA:24898"/>
        <dbReference type="ChEBI" id="CHEBI:33019"/>
        <dbReference type="ChEBI" id="CHEBI:37565"/>
        <dbReference type="ChEBI" id="CHEBI:58805"/>
        <dbReference type="EC" id="2.7.7.65"/>
    </reaction>
</comment>
<evidence type="ECO:0000259" key="5">
    <source>
        <dbReference type="PROSITE" id="PS50113"/>
    </source>
</evidence>
<feature type="coiled-coil region" evidence="3">
    <location>
        <begin position="306"/>
        <end position="336"/>
    </location>
</feature>
<feature type="domain" description="PAS" evidence="4">
    <location>
        <begin position="192"/>
        <end position="262"/>
    </location>
</feature>
<evidence type="ECO:0000256" key="1">
    <source>
        <dbReference type="ARBA" id="ARBA00012528"/>
    </source>
</evidence>
<reference evidence="7 8" key="1">
    <citation type="submission" date="2015-12" db="EMBL/GenBank/DDBJ databases">
        <title>Genome sequence of Tistrella mobilis MCCC 1A02139.</title>
        <authorList>
            <person name="Lu L."/>
            <person name="Lai Q."/>
            <person name="Shao Z."/>
            <person name="Qian P."/>
        </authorList>
    </citation>
    <scope>NUCLEOTIDE SEQUENCE [LARGE SCALE GENOMIC DNA]</scope>
    <source>
        <strain evidence="7 8">MCCC 1A02139</strain>
    </source>
</reference>
<dbReference type="GO" id="GO:0052621">
    <property type="term" value="F:diguanylate cyclase activity"/>
    <property type="evidence" value="ECO:0007669"/>
    <property type="project" value="UniProtKB-EC"/>
</dbReference>
<dbReference type="FunFam" id="3.30.70.270:FF:000001">
    <property type="entry name" value="Diguanylate cyclase domain protein"/>
    <property type="match status" value="1"/>
</dbReference>
<dbReference type="PANTHER" id="PTHR45138:SF9">
    <property type="entry name" value="DIGUANYLATE CYCLASE DGCM-RELATED"/>
    <property type="match status" value="1"/>
</dbReference>
<dbReference type="PROSITE" id="PS50887">
    <property type="entry name" value="GGDEF"/>
    <property type="match status" value="1"/>
</dbReference>
<dbReference type="SUPFAM" id="SSF55073">
    <property type="entry name" value="Nucleotide cyclase"/>
    <property type="match status" value="1"/>
</dbReference>
<dbReference type="InterPro" id="IPR050469">
    <property type="entry name" value="Diguanylate_Cyclase"/>
</dbReference>
<name>A0A161Q0Q1_9PROT</name>
<organism evidence="7 8">
    <name type="scientific">Tistrella mobilis</name>
    <dbReference type="NCBI Taxonomy" id="171437"/>
    <lineage>
        <taxon>Bacteria</taxon>
        <taxon>Pseudomonadati</taxon>
        <taxon>Pseudomonadota</taxon>
        <taxon>Alphaproteobacteria</taxon>
        <taxon>Geminicoccales</taxon>
        <taxon>Geminicoccaceae</taxon>
        <taxon>Tistrella</taxon>
    </lineage>
</organism>
<evidence type="ECO:0000259" key="6">
    <source>
        <dbReference type="PROSITE" id="PS50887"/>
    </source>
</evidence>
<comment type="caution">
    <text evidence="7">The sequence shown here is derived from an EMBL/GenBank/DDBJ whole genome shotgun (WGS) entry which is preliminary data.</text>
</comment>
<dbReference type="Pfam" id="PF01590">
    <property type="entry name" value="GAF"/>
    <property type="match status" value="1"/>
</dbReference>
<dbReference type="SMART" id="SM00091">
    <property type="entry name" value="PAS"/>
    <property type="match status" value="1"/>
</dbReference>
<accession>A0A161Q0Q1</accession>
<dbReference type="GO" id="GO:0043709">
    <property type="term" value="P:cell adhesion involved in single-species biofilm formation"/>
    <property type="evidence" value="ECO:0007669"/>
    <property type="project" value="TreeGrafter"/>
</dbReference>
<protein>
    <recommendedName>
        <fullName evidence="1">diguanylate cyclase</fullName>
        <ecNumber evidence="1">2.7.7.65</ecNumber>
    </recommendedName>
</protein>
<dbReference type="NCBIfam" id="TIGR00254">
    <property type="entry name" value="GGDEF"/>
    <property type="match status" value="1"/>
</dbReference>
<dbReference type="SMART" id="SM00267">
    <property type="entry name" value="GGDEF"/>
    <property type="match status" value="1"/>
</dbReference>
<dbReference type="InterPro" id="IPR000014">
    <property type="entry name" value="PAS"/>
</dbReference>
<dbReference type="Gene3D" id="3.30.450.20">
    <property type="entry name" value="PAS domain"/>
    <property type="match status" value="1"/>
</dbReference>
<proteinExistence type="predicted"/>
<keyword evidence="3" id="KW-0175">Coiled coil</keyword>
<dbReference type="CDD" id="cd01949">
    <property type="entry name" value="GGDEF"/>
    <property type="match status" value="1"/>
</dbReference>
<dbReference type="InterPro" id="IPR029787">
    <property type="entry name" value="Nucleotide_cyclase"/>
</dbReference>
<dbReference type="AlphaFoldDB" id="A0A161Q0Q1"/>
<dbReference type="InterPro" id="IPR000700">
    <property type="entry name" value="PAS-assoc_C"/>
</dbReference>
<dbReference type="NCBIfam" id="TIGR00229">
    <property type="entry name" value="sensory_box"/>
    <property type="match status" value="1"/>
</dbReference>
<dbReference type="InterPro" id="IPR043128">
    <property type="entry name" value="Rev_trsase/Diguanyl_cyclase"/>
</dbReference>
<dbReference type="SUPFAM" id="SSF55785">
    <property type="entry name" value="PYP-like sensor domain (PAS domain)"/>
    <property type="match status" value="1"/>
</dbReference>
<dbReference type="GO" id="GO:1902201">
    <property type="term" value="P:negative regulation of bacterial-type flagellum-dependent cell motility"/>
    <property type="evidence" value="ECO:0007669"/>
    <property type="project" value="TreeGrafter"/>
</dbReference>
<dbReference type="InterPro" id="IPR035965">
    <property type="entry name" value="PAS-like_dom_sf"/>
</dbReference>
<feature type="domain" description="PAC" evidence="5">
    <location>
        <begin position="266"/>
        <end position="318"/>
    </location>
</feature>
<feature type="domain" description="GGDEF" evidence="6">
    <location>
        <begin position="364"/>
        <end position="493"/>
    </location>
</feature>
<dbReference type="PANTHER" id="PTHR45138">
    <property type="entry name" value="REGULATORY COMPONENTS OF SENSORY TRANSDUCTION SYSTEM"/>
    <property type="match status" value="1"/>
</dbReference>
<dbReference type="EMBL" id="LPZR01000189">
    <property type="protein sequence ID" value="KYO50896.1"/>
    <property type="molecule type" value="Genomic_DNA"/>
</dbReference>
<dbReference type="EC" id="2.7.7.65" evidence="1"/>
<sequence>MTVVKQVNPDAEDRPGVQAMRLRELHRVLVTAHAAPDIAYADFIDTGRRILGMEIGLISRIADNRFHVLAISGGEATGIRPGDIFPLSDTYCAEVIASASSVTLNRVGLDRVMCLHPVYRRFGLESYIAAPVWVKERIYGTLAFMDARPRPEGFGSGEVEFLEMMATALGRVVERDLAERDRLLAEKRLDTAARLFGTAFDQAPIGMALVAPDGRFLKVNRALCRICGYDETELLAIDFQQITDPDHLQSDLALLQAVLRGERADYRIEKRYIRKDGRRVWVELSVSLVRDDDGAPLYFVSQIQDIDNKKALLAELERRQTEVEQANHRLERLAATDPLTGLANRRAFMAQFESALDRHAATGRSLCLLLIDIDHFKAFNDRFGHPAGDTALSRVAAAMTGSLGENGIVARHGGEEFAVLLPEAGYALAERLRCDIARLRDLPAPVTISIGLGPCPPGSGRDDIARAELIALADRALYAAKAAGRNRVVTARR</sequence>
<dbReference type="SUPFAM" id="SSF55781">
    <property type="entry name" value="GAF domain-like"/>
    <property type="match status" value="1"/>
</dbReference>
<evidence type="ECO:0000313" key="7">
    <source>
        <dbReference type="EMBL" id="KYO50896.1"/>
    </source>
</evidence>
<dbReference type="InterPro" id="IPR003018">
    <property type="entry name" value="GAF"/>
</dbReference>
<evidence type="ECO:0000256" key="3">
    <source>
        <dbReference type="SAM" id="Coils"/>
    </source>
</evidence>
<evidence type="ECO:0000313" key="8">
    <source>
        <dbReference type="Proteomes" id="UP000075787"/>
    </source>
</evidence>